<proteinExistence type="predicted"/>
<accession>A0A6G9XYB5</accession>
<dbReference type="EMBL" id="CP046171">
    <property type="protein sequence ID" value="QIS05911.1"/>
    <property type="molecule type" value="Genomic_DNA"/>
</dbReference>
<evidence type="ECO:0000313" key="1">
    <source>
        <dbReference type="EMBL" id="QIS05911.1"/>
    </source>
</evidence>
<organism evidence="1 2">
    <name type="scientific">Nocardia brasiliensis</name>
    <dbReference type="NCBI Taxonomy" id="37326"/>
    <lineage>
        <taxon>Bacteria</taxon>
        <taxon>Bacillati</taxon>
        <taxon>Actinomycetota</taxon>
        <taxon>Actinomycetes</taxon>
        <taxon>Mycobacteriales</taxon>
        <taxon>Nocardiaceae</taxon>
        <taxon>Nocardia</taxon>
    </lineage>
</organism>
<evidence type="ECO:0000313" key="2">
    <source>
        <dbReference type="Proteomes" id="UP000501705"/>
    </source>
</evidence>
<sequence>MYTETGVNQKRARWADIGLEVYAQAVSAALDRFGRGTGQIDGRNTLSDADVFDEVASDFVGDLAHLARLRGRGIEGIILRGMGYFEAECANEIAEWGQS</sequence>
<protein>
    <submittedName>
        <fullName evidence="1">Uncharacterized protein</fullName>
    </submittedName>
</protein>
<dbReference type="RefSeq" id="WP_167464965.1">
    <property type="nucleotide sequence ID" value="NZ_CP046171.1"/>
</dbReference>
<name>A0A6G9XYB5_NOCBR</name>
<reference evidence="1 2" key="1">
    <citation type="journal article" date="2019" name="ACS Chem. Biol.">
        <title>Identification and Mobilization of a Cryptic Antibiotic Biosynthesis Gene Locus from a Human-Pathogenic Nocardia Isolate.</title>
        <authorList>
            <person name="Herisse M."/>
            <person name="Ishida K."/>
            <person name="Porter J.L."/>
            <person name="Howden B."/>
            <person name="Hertweck C."/>
            <person name="Stinear T.P."/>
            <person name="Pidot S.J."/>
        </authorList>
    </citation>
    <scope>NUCLEOTIDE SEQUENCE [LARGE SCALE GENOMIC DNA]</scope>
    <source>
        <strain evidence="1 2">AUSMDU00024985</strain>
    </source>
</reference>
<dbReference type="Proteomes" id="UP000501705">
    <property type="component" value="Chromosome"/>
</dbReference>
<dbReference type="AlphaFoldDB" id="A0A6G9XYB5"/>
<gene>
    <name evidence="1" type="ORF">F5X71_29610</name>
</gene>